<dbReference type="GO" id="GO:0051231">
    <property type="term" value="P:spindle elongation"/>
    <property type="evidence" value="ECO:0007669"/>
    <property type="project" value="TreeGrafter"/>
</dbReference>
<dbReference type="SMART" id="SM00129">
    <property type="entry name" value="KISc"/>
    <property type="match status" value="1"/>
</dbReference>
<feature type="domain" description="Kinesin motor" evidence="9">
    <location>
        <begin position="22"/>
        <end position="348"/>
    </location>
</feature>
<evidence type="ECO:0000259" key="9">
    <source>
        <dbReference type="PROSITE" id="PS50067"/>
    </source>
</evidence>
<dbReference type="InterPro" id="IPR010994">
    <property type="entry name" value="RuvA_2-like"/>
</dbReference>
<accession>A0AAW1W9N1</accession>
<sequence>MEALEGSATPTRAMNPTDSTSKVRVIVRVRPFLPHEIAAQKGDQTPCASVLEQESQSTEAVVVHLKDKESSRKESYLLDSFFTQEDNNVARIFYREVNPLIPRIFHGRNSTVFAYGATGSGKTYTMQGTDEKPGLMPLAMSTILSMCQCTGSTAEISYYEVYMDRCYDLLEIKSQEIAVLDDKDGRIHLKGLSRVPIKSMQEFDEAFSCGMQRRKTAHTGLNDVSSRSHGVLVISVSTPCDDVSEAVVTGKLNLIDLAGNEDNRKTCNEGIRLQESAKINQSLFSLSNVIYALNNNLSRVPYRESKLTRILQDSLGGMSQALMVACLNPGEYQESVHTVSLAARSRHITNLVHLAQKQETPKVKVDMEAKLHAWLESKGKTKSAQRVQPLNSPFLRKPPLSCTSTKKFNINLSSLKKLTTNRRDAKERTITTAVRNLFNEGPVDTNLESLQNAVKDNKEEGDAGTGGDTSLPGESSNQKMNSASFVNSSPVGERKNTLKSPSRKVLSPVNVNTDTNPNPFDELSCLEPKTPRTPFPVNKRFQNMGTPLGKFTALASQLKNYLAQEYIDFLNTAKREELLEIKGVGVKIADHILGLRETSPLQSLNDLEKVGLSSKQIHNLFNKAAIGVFDQQGDAPPSGSVVSQVQ</sequence>
<feature type="region of interest" description="Disordered" evidence="8">
    <location>
        <begin position="457"/>
        <end position="536"/>
    </location>
</feature>
<evidence type="ECO:0000256" key="5">
    <source>
        <dbReference type="ARBA" id="ARBA00061615"/>
    </source>
</evidence>
<dbReference type="GO" id="GO:0008017">
    <property type="term" value="F:microtubule binding"/>
    <property type="evidence" value="ECO:0007669"/>
    <property type="project" value="InterPro"/>
</dbReference>
<dbReference type="SUPFAM" id="SSF47781">
    <property type="entry name" value="RuvA domain 2-like"/>
    <property type="match status" value="1"/>
</dbReference>
<dbReference type="Proteomes" id="UP001457282">
    <property type="component" value="Unassembled WGS sequence"/>
</dbReference>
<protein>
    <recommendedName>
        <fullName evidence="7">Kinesin-like protein</fullName>
    </recommendedName>
</protein>
<dbReference type="PRINTS" id="PR00380">
    <property type="entry name" value="KINESINHEAVY"/>
</dbReference>
<dbReference type="InterPro" id="IPR027640">
    <property type="entry name" value="Kinesin-like_fam"/>
</dbReference>
<evidence type="ECO:0000256" key="3">
    <source>
        <dbReference type="ARBA" id="ARBA00022840"/>
    </source>
</evidence>
<gene>
    <name evidence="10" type="ORF">M0R45_029213</name>
</gene>
<keyword evidence="3 6" id="KW-0067">ATP-binding</keyword>
<dbReference type="InterPro" id="IPR036961">
    <property type="entry name" value="Kinesin_motor_dom_sf"/>
</dbReference>
<dbReference type="InterPro" id="IPR019821">
    <property type="entry name" value="Kinesin_motor_CS"/>
</dbReference>
<reference evidence="10 11" key="1">
    <citation type="journal article" date="2023" name="G3 (Bethesda)">
        <title>A chromosome-length genome assembly and annotation of blackberry (Rubus argutus, cv. 'Hillquist').</title>
        <authorList>
            <person name="Bruna T."/>
            <person name="Aryal R."/>
            <person name="Dudchenko O."/>
            <person name="Sargent D.J."/>
            <person name="Mead D."/>
            <person name="Buti M."/>
            <person name="Cavallini A."/>
            <person name="Hytonen T."/>
            <person name="Andres J."/>
            <person name="Pham M."/>
            <person name="Weisz D."/>
            <person name="Mascagni F."/>
            <person name="Usai G."/>
            <person name="Natali L."/>
            <person name="Bassil N."/>
            <person name="Fernandez G.E."/>
            <person name="Lomsadze A."/>
            <person name="Armour M."/>
            <person name="Olukolu B."/>
            <person name="Poorten T."/>
            <person name="Britton C."/>
            <person name="Davik J."/>
            <person name="Ashrafi H."/>
            <person name="Aiden E.L."/>
            <person name="Borodovsky M."/>
            <person name="Worthington M."/>
        </authorList>
    </citation>
    <scope>NUCLEOTIDE SEQUENCE [LARGE SCALE GENOMIC DNA]</scope>
    <source>
        <strain evidence="10">PI 553951</strain>
    </source>
</reference>
<name>A0AAW1W9N1_RUBAR</name>
<dbReference type="AlphaFoldDB" id="A0AAW1W9N1"/>
<dbReference type="GO" id="GO:0007018">
    <property type="term" value="P:microtubule-based movement"/>
    <property type="evidence" value="ECO:0007669"/>
    <property type="project" value="InterPro"/>
</dbReference>
<proteinExistence type="inferred from homology"/>
<dbReference type="GO" id="GO:0007052">
    <property type="term" value="P:mitotic spindle organization"/>
    <property type="evidence" value="ECO:0007669"/>
    <property type="project" value="TreeGrafter"/>
</dbReference>
<comment type="caution">
    <text evidence="10">The sequence shown here is derived from an EMBL/GenBank/DDBJ whole genome shotgun (WGS) entry which is preliminary data.</text>
</comment>
<dbReference type="InterPro" id="IPR001752">
    <property type="entry name" value="Kinesin_motor_dom"/>
</dbReference>
<feature type="compositionally biased region" description="Low complexity" evidence="8">
    <location>
        <begin position="508"/>
        <end position="519"/>
    </location>
</feature>
<evidence type="ECO:0000313" key="11">
    <source>
        <dbReference type="Proteomes" id="UP001457282"/>
    </source>
</evidence>
<dbReference type="Gene3D" id="1.10.150.280">
    <property type="entry name" value="AF1531-like domain"/>
    <property type="match status" value="1"/>
</dbReference>
<evidence type="ECO:0000256" key="1">
    <source>
        <dbReference type="ARBA" id="ARBA00022701"/>
    </source>
</evidence>
<evidence type="ECO:0000256" key="6">
    <source>
        <dbReference type="PROSITE-ProRule" id="PRU00283"/>
    </source>
</evidence>
<evidence type="ECO:0000256" key="8">
    <source>
        <dbReference type="SAM" id="MobiDB-lite"/>
    </source>
</evidence>
<dbReference type="GO" id="GO:0005524">
    <property type="term" value="F:ATP binding"/>
    <property type="evidence" value="ECO:0007669"/>
    <property type="project" value="UniProtKB-UniRule"/>
</dbReference>
<dbReference type="Gene3D" id="3.40.850.10">
    <property type="entry name" value="Kinesin motor domain"/>
    <property type="match status" value="1"/>
</dbReference>
<dbReference type="FunFam" id="1.10.150.280:FF:000003">
    <property type="entry name" value="Kinesin-like protein KIN-10C"/>
    <property type="match status" value="1"/>
</dbReference>
<dbReference type="PANTHER" id="PTHR47969:SF9">
    <property type="entry name" value="KINESIN-LIKE PROTEIN"/>
    <property type="match status" value="1"/>
</dbReference>
<dbReference type="EMBL" id="JBEDUW010000006">
    <property type="protein sequence ID" value="KAK9920665.1"/>
    <property type="molecule type" value="Genomic_DNA"/>
</dbReference>
<feature type="compositionally biased region" description="Polar residues" evidence="8">
    <location>
        <begin position="472"/>
        <end position="490"/>
    </location>
</feature>
<keyword evidence="4 6" id="KW-0505">Motor protein</keyword>
<dbReference type="GO" id="GO:0005875">
    <property type="term" value="C:microtubule associated complex"/>
    <property type="evidence" value="ECO:0007669"/>
    <property type="project" value="TreeGrafter"/>
</dbReference>
<dbReference type="PROSITE" id="PS50067">
    <property type="entry name" value="KINESIN_MOTOR_2"/>
    <property type="match status" value="1"/>
</dbReference>
<comment type="similarity">
    <text evidence="5">Belongs to the TRAFAC class myosin-kinesin ATPase superfamily. Kinesin family. KIN-10 subfamily.</text>
</comment>
<dbReference type="PANTHER" id="PTHR47969">
    <property type="entry name" value="CHROMOSOME-ASSOCIATED KINESIN KIF4A-RELATED"/>
    <property type="match status" value="1"/>
</dbReference>
<dbReference type="GO" id="GO:0003777">
    <property type="term" value="F:microtubule motor activity"/>
    <property type="evidence" value="ECO:0007669"/>
    <property type="project" value="InterPro"/>
</dbReference>
<keyword evidence="11" id="KW-1185">Reference proteome</keyword>
<evidence type="ECO:0000256" key="7">
    <source>
        <dbReference type="RuleBase" id="RU000394"/>
    </source>
</evidence>
<keyword evidence="2 6" id="KW-0547">Nucleotide-binding</keyword>
<dbReference type="InterPro" id="IPR027417">
    <property type="entry name" value="P-loop_NTPase"/>
</dbReference>
<evidence type="ECO:0000256" key="4">
    <source>
        <dbReference type="ARBA" id="ARBA00023175"/>
    </source>
</evidence>
<dbReference type="Pfam" id="PF00225">
    <property type="entry name" value="Kinesin"/>
    <property type="match status" value="1"/>
</dbReference>
<keyword evidence="1 7" id="KW-0493">Microtubule</keyword>
<evidence type="ECO:0000256" key="2">
    <source>
        <dbReference type="ARBA" id="ARBA00022741"/>
    </source>
</evidence>
<evidence type="ECO:0000313" key="10">
    <source>
        <dbReference type="EMBL" id="KAK9920665.1"/>
    </source>
</evidence>
<dbReference type="FunFam" id="3.40.850.10:FF:000087">
    <property type="entry name" value="Kinesin-like protein"/>
    <property type="match status" value="1"/>
</dbReference>
<organism evidence="10 11">
    <name type="scientific">Rubus argutus</name>
    <name type="common">Southern blackberry</name>
    <dbReference type="NCBI Taxonomy" id="59490"/>
    <lineage>
        <taxon>Eukaryota</taxon>
        <taxon>Viridiplantae</taxon>
        <taxon>Streptophyta</taxon>
        <taxon>Embryophyta</taxon>
        <taxon>Tracheophyta</taxon>
        <taxon>Spermatophyta</taxon>
        <taxon>Magnoliopsida</taxon>
        <taxon>eudicotyledons</taxon>
        <taxon>Gunneridae</taxon>
        <taxon>Pentapetalae</taxon>
        <taxon>rosids</taxon>
        <taxon>fabids</taxon>
        <taxon>Rosales</taxon>
        <taxon>Rosaceae</taxon>
        <taxon>Rosoideae</taxon>
        <taxon>Rosoideae incertae sedis</taxon>
        <taxon>Rubus</taxon>
    </lineage>
</organism>
<dbReference type="GO" id="GO:0005874">
    <property type="term" value="C:microtubule"/>
    <property type="evidence" value="ECO:0007669"/>
    <property type="project" value="UniProtKB-KW"/>
</dbReference>
<dbReference type="SUPFAM" id="SSF52540">
    <property type="entry name" value="P-loop containing nucleoside triphosphate hydrolases"/>
    <property type="match status" value="1"/>
</dbReference>
<dbReference type="PROSITE" id="PS00411">
    <property type="entry name" value="KINESIN_MOTOR_1"/>
    <property type="match status" value="1"/>
</dbReference>
<feature type="binding site" evidence="6">
    <location>
        <begin position="116"/>
        <end position="123"/>
    </location>
    <ligand>
        <name>ATP</name>
        <dbReference type="ChEBI" id="CHEBI:30616"/>
    </ligand>
</feature>
<dbReference type="CDD" id="cd01376">
    <property type="entry name" value="KISc_KID_like"/>
    <property type="match status" value="1"/>
</dbReference>